<organism evidence="3">
    <name type="scientific">marine sediment metagenome</name>
    <dbReference type="NCBI Taxonomy" id="412755"/>
    <lineage>
        <taxon>unclassified sequences</taxon>
        <taxon>metagenomes</taxon>
        <taxon>ecological metagenomes</taxon>
    </lineage>
</organism>
<comment type="caution">
    <text evidence="3">The sequence shown here is derived from an EMBL/GenBank/DDBJ whole genome shotgun (WGS) entry which is preliminary data.</text>
</comment>
<evidence type="ECO:0000259" key="2">
    <source>
        <dbReference type="Pfam" id="PF00441"/>
    </source>
</evidence>
<dbReference type="EMBL" id="BART01007245">
    <property type="protein sequence ID" value="GAG55266.1"/>
    <property type="molecule type" value="Genomic_DNA"/>
</dbReference>
<evidence type="ECO:0000256" key="1">
    <source>
        <dbReference type="ARBA" id="ARBA00022630"/>
    </source>
</evidence>
<proteinExistence type="predicted"/>
<name>X1A4Z6_9ZZZZ</name>
<dbReference type="GO" id="GO:0003995">
    <property type="term" value="F:acyl-CoA dehydrogenase activity"/>
    <property type="evidence" value="ECO:0007669"/>
    <property type="project" value="InterPro"/>
</dbReference>
<dbReference type="InterPro" id="IPR009075">
    <property type="entry name" value="AcylCo_DH/oxidase_C"/>
</dbReference>
<dbReference type="AlphaFoldDB" id="X1A4Z6"/>
<dbReference type="PANTHER" id="PTHR43884:SF12">
    <property type="entry name" value="ISOVALERYL-COA DEHYDROGENASE, MITOCHONDRIAL-RELATED"/>
    <property type="match status" value="1"/>
</dbReference>
<dbReference type="PROSITE" id="PS00073">
    <property type="entry name" value="ACYL_COA_DH_2"/>
    <property type="match status" value="1"/>
</dbReference>
<gene>
    <name evidence="3" type="ORF">S01H4_16514</name>
</gene>
<keyword evidence="1" id="KW-0285">Flavoprotein</keyword>
<dbReference type="PANTHER" id="PTHR43884">
    <property type="entry name" value="ACYL-COA DEHYDROGENASE"/>
    <property type="match status" value="1"/>
</dbReference>
<protein>
    <recommendedName>
        <fullName evidence="2">Acyl-CoA dehydrogenase/oxidase C-terminal domain-containing protein</fullName>
    </recommendedName>
</protein>
<dbReference type="SUPFAM" id="SSF47203">
    <property type="entry name" value="Acyl-CoA dehydrogenase C-terminal domain-like"/>
    <property type="match status" value="1"/>
</dbReference>
<reference evidence="3" key="1">
    <citation type="journal article" date="2014" name="Front. Microbiol.">
        <title>High frequency of phylogenetically diverse reductive dehalogenase-homologous genes in deep subseafloor sedimentary metagenomes.</title>
        <authorList>
            <person name="Kawai M."/>
            <person name="Futagami T."/>
            <person name="Toyoda A."/>
            <person name="Takaki Y."/>
            <person name="Nishi S."/>
            <person name="Hori S."/>
            <person name="Arai W."/>
            <person name="Tsubouchi T."/>
            <person name="Morono Y."/>
            <person name="Uchiyama I."/>
            <person name="Ito T."/>
            <person name="Fujiyama A."/>
            <person name="Inagaki F."/>
            <person name="Takami H."/>
        </authorList>
    </citation>
    <scope>NUCLEOTIDE SEQUENCE</scope>
    <source>
        <strain evidence="3">Expedition CK06-06</strain>
    </source>
</reference>
<accession>X1A4Z6</accession>
<evidence type="ECO:0000313" key="3">
    <source>
        <dbReference type="EMBL" id="GAG55266.1"/>
    </source>
</evidence>
<feature type="domain" description="Acyl-CoA dehydrogenase/oxidase C-terminal" evidence="2">
    <location>
        <begin position="17"/>
        <end position="61"/>
    </location>
</feature>
<dbReference type="Pfam" id="PF00441">
    <property type="entry name" value="Acyl-CoA_dh_1"/>
    <property type="match status" value="1"/>
</dbReference>
<dbReference type="InterPro" id="IPR036250">
    <property type="entry name" value="AcylCo_DH-like_C"/>
</dbReference>
<sequence>MGDPSNPILLLSKGKSSAVQILGGYGYTKDYPVERYMREAKLFEIIEGTSEIQRGVIANKILKE</sequence>
<dbReference type="InterPro" id="IPR006089">
    <property type="entry name" value="Acyl-CoA_DH_CS"/>
</dbReference>
<dbReference type="Gene3D" id="1.20.140.10">
    <property type="entry name" value="Butyryl-CoA Dehydrogenase, subunit A, domain 3"/>
    <property type="match status" value="1"/>
</dbReference>